<feature type="non-terminal residue" evidence="2">
    <location>
        <position position="147"/>
    </location>
</feature>
<dbReference type="AlphaFoldDB" id="A0AAV0FXX8"/>
<dbReference type="EMBL" id="CAMAPF010001023">
    <property type="protein sequence ID" value="CAH9140239.1"/>
    <property type="molecule type" value="Genomic_DNA"/>
</dbReference>
<evidence type="ECO:0000313" key="2">
    <source>
        <dbReference type="EMBL" id="CAH9140239.1"/>
    </source>
</evidence>
<feature type="region of interest" description="Disordered" evidence="1">
    <location>
        <begin position="118"/>
        <end position="147"/>
    </location>
</feature>
<evidence type="ECO:0000313" key="3">
    <source>
        <dbReference type="Proteomes" id="UP001152523"/>
    </source>
</evidence>
<proteinExistence type="predicted"/>
<accession>A0AAV0FXX8</accession>
<organism evidence="2 3">
    <name type="scientific">Cuscuta epithymum</name>
    <dbReference type="NCBI Taxonomy" id="186058"/>
    <lineage>
        <taxon>Eukaryota</taxon>
        <taxon>Viridiplantae</taxon>
        <taxon>Streptophyta</taxon>
        <taxon>Embryophyta</taxon>
        <taxon>Tracheophyta</taxon>
        <taxon>Spermatophyta</taxon>
        <taxon>Magnoliopsida</taxon>
        <taxon>eudicotyledons</taxon>
        <taxon>Gunneridae</taxon>
        <taxon>Pentapetalae</taxon>
        <taxon>asterids</taxon>
        <taxon>lamiids</taxon>
        <taxon>Solanales</taxon>
        <taxon>Convolvulaceae</taxon>
        <taxon>Cuscuteae</taxon>
        <taxon>Cuscuta</taxon>
        <taxon>Cuscuta subgen. Cuscuta</taxon>
    </lineage>
</organism>
<name>A0AAV0FXX8_9ASTE</name>
<reference evidence="2" key="1">
    <citation type="submission" date="2022-07" db="EMBL/GenBank/DDBJ databases">
        <authorList>
            <person name="Macas J."/>
            <person name="Novak P."/>
            <person name="Neumann P."/>
        </authorList>
    </citation>
    <scope>NUCLEOTIDE SEQUENCE</scope>
</reference>
<sequence>MGKTILIDNVRYEQISVSPCLINNPNDISIMLRNLHGYIADNIAIEWTNCKIWVAGIDHANLTYFRHCIDPKPNEYFKLDVIETKFDDKRGKLFVKFSKQATYGTNPIKTASVQELLDRQNTSSSGGEKDSSHAVAELGGSEPVLPP</sequence>
<dbReference type="Proteomes" id="UP001152523">
    <property type="component" value="Unassembled WGS sequence"/>
</dbReference>
<evidence type="ECO:0000256" key="1">
    <source>
        <dbReference type="SAM" id="MobiDB-lite"/>
    </source>
</evidence>
<protein>
    <submittedName>
        <fullName evidence="2">Uncharacterized protein</fullName>
    </submittedName>
</protein>
<gene>
    <name evidence="2" type="ORF">CEPIT_LOCUS38188</name>
</gene>
<keyword evidence="3" id="KW-1185">Reference proteome</keyword>
<comment type="caution">
    <text evidence="2">The sequence shown here is derived from an EMBL/GenBank/DDBJ whole genome shotgun (WGS) entry which is preliminary data.</text>
</comment>